<keyword evidence="3" id="KW-1185">Reference proteome</keyword>
<dbReference type="EMBL" id="MH727550">
    <property type="protein sequence ID" value="AYB69480.1"/>
    <property type="molecule type" value="Genomic_DNA"/>
</dbReference>
<dbReference type="Proteomes" id="UP000281572">
    <property type="component" value="Segment"/>
</dbReference>
<dbReference type="GeneID" id="55003892"/>
<feature type="region of interest" description="Disordered" evidence="1">
    <location>
        <begin position="37"/>
        <end position="64"/>
    </location>
</feature>
<evidence type="ECO:0000256" key="1">
    <source>
        <dbReference type="SAM" id="MobiDB-lite"/>
    </source>
</evidence>
<gene>
    <name evidence="2" type="primary">51</name>
    <name evidence="2" type="ORF">JUICEBOX_51</name>
</gene>
<protein>
    <submittedName>
        <fullName evidence="2">Uncharacterized protein</fullName>
    </submittedName>
</protein>
<dbReference type="KEGG" id="vg:55003892"/>
<feature type="compositionally biased region" description="Basic residues" evidence="1">
    <location>
        <begin position="54"/>
        <end position="64"/>
    </location>
</feature>
<dbReference type="RefSeq" id="YP_009812820.1">
    <property type="nucleotide sequence ID" value="NC_048070.1"/>
</dbReference>
<proteinExistence type="predicted"/>
<name>A0A385UEX9_9CAUD</name>
<organism evidence="2 3">
    <name type="scientific">Corynebacterium phage Juicebox</name>
    <dbReference type="NCBI Taxonomy" id="2301600"/>
    <lineage>
        <taxon>Viruses</taxon>
        <taxon>Duplodnaviria</taxon>
        <taxon>Heunggongvirae</taxon>
        <taxon>Uroviricota</taxon>
        <taxon>Caudoviricetes</taxon>
        <taxon>Juiceboxvirus</taxon>
        <taxon>Juiceboxvirus juicebox</taxon>
    </lineage>
</organism>
<evidence type="ECO:0000313" key="2">
    <source>
        <dbReference type="EMBL" id="AYB69480.1"/>
    </source>
</evidence>
<evidence type="ECO:0000313" key="3">
    <source>
        <dbReference type="Proteomes" id="UP000281572"/>
    </source>
</evidence>
<sequence length="64" mass="7185">MISPPEGIAAAFSAIGRAMEEVGDAANQVFGHIIRAARETERERHRRPHEVPAGKHRRPYGRNR</sequence>
<feature type="compositionally biased region" description="Basic and acidic residues" evidence="1">
    <location>
        <begin position="37"/>
        <end position="53"/>
    </location>
</feature>
<accession>A0A385UEX9</accession>
<reference evidence="3" key="1">
    <citation type="submission" date="2018-08" db="EMBL/GenBank/DDBJ databases">
        <authorList>
            <person name="Pathak A."/>
            <person name="Staton O.A."/>
            <person name="Aldaher A.R."/>
            <person name="Baird K.M."/>
            <person name="Borah A."/>
            <person name="Haggard G.E."/>
            <person name="Meesala S."/>
            <person name="Nealy S.L."/>
            <person name="Ramdas R."/>
            <person name="Rocha M."/>
            <person name="Sristi D."/>
            <person name="Thukral S."/>
            <person name="Walls C.E."/>
            <person name="Waqas M."/>
            <person name="Williams M.R."/>
            <person name="Winters A.K."/>
            <person name="Sahawneh K.J."/>
            <person name="Monti D.L."/>
            <person name="Garlena R.A."/>
            <person name="Russell D.A."/>
            <person name="Pope W.H."/>
            <person name="Jacobs-Sera D."/>
            <person name="Hatfull G.F."/>
        </authorList>
    </citation>
    <scope>NUCLEOTIDE SEQUENCE [LARGE SCALE GENOMIC DNA]</scope>
</reference>